<feature type="domain" description="Helicase ATP-binding" evidence="10">
    <location>
        <begin position="111"/>
        <end position="297"/>
    </location>
</feature>
<dbReference type="InterPro" id="IPR014001">
    <property type="entry name" value="Helicase_ATP-bd"/>
</dbReference>
<organism evidence="12 13">
    <name type="scientific">Exophiala sideris</name>
    <dbReference type="NCBI Taxonomy" id="1016849"/>
    <lineage>
        <taxon>Eukaryota</taxon>
        <taxon>Fungi</taxon>
        <taxon>Dikarya</taxon>
        <taxon>Ascomycota</taxon>
        <taxon>Pezizomycotina</taxon>
        <taxon>Eurotiomycetes</taxon>
        <taxon>Chaetothyriomycetidae</taxon>
        <taxon>Chaetothyriales</taxon>
        <taxon>Herpotrichiellaceae</taxon>
        <taxon>Exophiala</taxon>
    </lineage>
</organism>
<feature type="region of interest" description="Disordered" evidence="9">
    <location>
        <begin position="591"/>
        <end position="682"/>
    </location>
</feature>
<dbReference type="EMBL" id="KN846953">
    <property type="protein sequence ID" value="KIV79803.1"/>
    <property type="molecule type" value="Genomic_DNA"/>
</dbReference>
<dbReference type="InterPro" id="IPR050079">
    <property type="entry name" value="DEAD_box_RNA_helicase"/>
</dbReference>
<evidence type="ECO:0000256" key="1">
    <source>
        <dbReference type="ARBA" id="ARBA00012552"/>
    </source>
</evidence>
<dbReference type="InterPro" id="IPR011545">
    <property type="entry name" value="DEAD/DEAH_box_helicase_dom"/>
</dbReference>
<evidence type="ECO:0000256" key="5">
    <source>
        <dbReference type="ARBA" id="ARBA00022840"/>
    </source>
</evidence>
<proteinExistence type="inferred from homology"/>
<comment type="catalytic activity">
    <reaction evidence="7">
        <text>ATP + H2O = ADP + phosphate + H(+)</text>
        <dbReference type="Rhea" id="RHEA:13065"/>
        <dbReference type="ChEBI" id="CHEBI:15377"/>
        <dbReference type="ChEBI" id="CHEBI:15378"/>
        <dbReference type="ChEBI" id="CHEBI:30616"/>
        <dbReference type="ChEBI" id="CHEBI:43474"/>
        <dbReference type="ChEBI" id="CHEBI:456216"/>
        <dbReference type="EC" id="3.6.4.13"/>
    </reaction>
</comment>
<evidence type="ECO:0000259" key="11">
    <source>
        <dbReference type="PROSITE" id="PS51194"/>
    </source>
</evidence>
<evidence type="ECO:0000256" key="2">
    <source>
        <dbReference type="ARBA" id="ARBA00022741"/>
    </source>
</evidence>
<dbReference type="CDD" id="cd18787">
    <property type="entry name" value="SF2_C_DEAD"/>
    <property type="match status" value="1"/>
</dbReference>
<dbReference type="Pfam" id="PF00271">
    <property type="entry name" value="Helicase_C"/>
    <property type="match status" value="1"/>
</dbReference>
<accession>A0A0D1YYB6</accession>
<gene>
    <name evidence="12" type="ORF">PV11_07348</name>
</gene>
<dbReference type="GO" id="GO:0003723">
    <property type="term" value="F:RNA binding"/>
    <property type="evidence" value="ECO:0007669"/>
    <property type="project" value="UniProtKB-KW"/>
</dbReference>
<dbReference type="HOGENOM" id="CLU_003041_26_6_1"/>
<protein>
    <recommendedName>
        <fullName evidence="1">RNA helicase</fullName>
        <ecNumber evidence="1">3.6.4.13</ecNumber>
    </recommendedName>
</protein>
<dbReference type="Pfam" id="PF00270">
    <property type="entry name" value="DEAD"/>
    <property type="match status" value="1"/>
</dbReference>
<evidence type="ECO:0000256" key="9">
    <source>
        <dbReference type="SAM" id="MobiDB-lite"/>
    </source>
</evidence>
<dbReference type="InterPro" id="IPR001650">
    <property type="entry name" value="Helicase_C-like"/>
</dbReference>
<dbReference type="GO" id="GO:0016787">
    <property type="term" value="F:hydrolase activity"/>
    <property type="evidence" value="ECO:0007669"/>
    <property type="project" value="UniProtKB-KW"/>
</dbReference>
<evidence type="ECO:0000256" key="8">
    <source>
        <dbReference type="RuleBase" id="RU000492"/>
    </source>
</evidence>
<dbReference type="OrthoDB" id="193716at2759"/>
<feature type="compositionally biased region" description="Gly residues" evidence="9">
    <location>
        <begin position="627"/>
        <end position="636"/>
    </location>
</feature>
<dbReference type="Proteomes" id="UP000053599">
    <property type="component" value="Unassembled WGS sequence"/>
</dbReference>
<evidence type="ECO:0000313" key="13">
    <source>
        <dbReference type="Proteomes" id="UP000053599"/>
    </source>
</evidence>
<dbReference type="PANTHER" id="PTHR47959:SF1">
    <property type="entry name" value="ATP-DEPENDENT RNA HELICASE DBPA"/>
    <property type="match status" value="1"/>
</dbReference>
<dbReference type="PROSITE" id="PS51192">
    <property type="entry name" value="HELICASE_ATP_BIND_1"/>
    <property type="match status" value="1"/>
</dbReference>
<evidence type="ECO:0000256" key="4">
    <source>
        <dbReference type="ARBA" id="ARBA00022806"/>
    </source>
</evidence>
<dbReference type="InterPro" id="IPR000629">
    <property type="entry name" value="RNA-helicase_DEAD-box_CS"/>
</dbReference>
<sequence length="682" mass="75351">MYGAARQGRLAIRALRSFRAPLTSSTLTRTSFPAVSSASFKPIRNSQFSSLSQLRQNAVAADMGAEDISHVQREFTTFSQLGENGVVDQRIIDNLKRRDIETMTDVQRMTINECLDGTDVVAQARTGTGKTLAFLMPIVQRMLKDPTIESKRPHISDTRALIISPTRELAEQIAEEARKLVHGTRLQVQTAVGGTQKSYHLKLMQRMGCHILVGTPGRVNDLLSDQHSGLTLDNIQTFVLDEADRLLNIGFSETIAAIQGYMPPEEVRDRQTLMFSATMPRSVVSLVKQSMRPDFKFVRTVDPADAATHEAVPQNVVFLPGLQNQIPAIAELAYKHIKANQEDPANNPPFKVIIFYPSINEVRLAYEILRNLRDPGQRGGFFSPHPLDPCKIVEMSSQLTQALRERNTKEFRNADSAILVASDVAARGMDFPNVSHVIQVGLPRDTEDYVHRLGRTGRAGKPGQGWLLLQDDERNAFRHLVNEIHAVNINQNTSLETAQLDMTQPSQLSAETGKIMRFVEMGVKATSMADKAKTYATLLSGMVQSRVSRSKQQIVDMANELSKFGWGLERPPQLTAQWVSKMGFGGVRNIEARQGTEDDFPPRGRGGDRRSSSRRDNFDENDPFGQGSSGGRGSFGGRESRGSFGGRDSRGSYGGRDSRGGGGGFGERRGGFSDRGDRGSRF</sequence>
<dbReference type="EC" id="3.6.4.13" evidence="1"/>
<dbReference type="GO" id="GO:0003724">
    <property type="term" value="F:RNA helicase activity"/>
    <property type="evidence" value="ECO:0007669"/>
    <property type="project" value="UniProtKB-EC"/>
</dbReference>
<comment type="similarity">
    <text evidence="8">Belongs to the DEAD box helicase family.</text>
</comment>
<dbReference type="GO" id="GO:0005524">
    <property type="term" value="F:ATP binding"/>
    <property type="evidence" value="ECO:0007669"/>
    <property type="project" value="UniProtKB-KW"/>
</dbReference>
<dbReference type="PROSITE" id="PS00039">
    <property type="entry name" value="DEAD_ATP_HELICASE"/>
    <property type="match status" value="1"/>
</dbReference>
<keyword evidence="3 8" id="KW-0378">Hydrolase</keyword>
<feature type="compositionally biased region" description="Basic and acidic residues" evidence="9">
    <location>
        <begin position="591"/>
        <end position="618"/>
    </location>
</feature>
<dbReference type="Gene3D" id="3.40.50.300">
    <property type="entry name" value="P-loop containing nucleotide triphosphate hydrolases"/>
    <property type="match status" value="2"/>
</dbReference>
<dbReference type="AlphaFoldDB" id="A0A0D1YYB6"/>
<keyword evidence="2 8" id="KW-0547">Nucleotide-binding</keyword>
<reference evidence="12 13" key="1">
    <citation type="submission" date="2015-01" db="EMBL/GenBank/DDBJ databases">
        <title>The Genome Sequence of Exophiala sideris CBS121828.</title>
        <authorList>
            <consortium name="The Broad Institute Genomics Platform"/>
            <person name="Cuomo C."/>
            <person name="de Hoog S."/>
            <person name="Gorbushina A."/>
            <person name="Stielow B."/>
            <person name="Teixiera M."/>
            <person name="Abouelleil A."/>
            <person name="Chapman S.B."/>
            <person name="Priest M."/>
            <person name="Young S.K."/>
            <person name="Wortman J."/>
            <person name="Nusbaum C."/>
            <person name="Birren B."/>
        </authorList>
    </citation>
    <scope>NUCLEOTIDE SEQUENCE [LARGE SCALE GENOMIC DNA]</scope>
    <source>
        <strain evidence="12 13">CBS 121828</strain>
    </source>
</reference>
<dbReference type="STRING" id="1016849.A0A0D1YYB6"/>
<dbReference type="SMART" id="SM00490">
    <property type="entry name" value="HELICc"/>
    <property type="match status" value="1"/>
</dbReference>
<dbReference type="GO" id="GO:0005829">
    <property type="term" value="C:cytosol"/>
    <property type="evidence" value="ECO:0007669"/>
    <property type="project" value="TreeGrafter"/>
</dbReference>
<name>A0A0D1YYB6_9EURO</name>
<feature type="domain" description="Helicase C-terminal" evidence="11">
    <location>
        <begin position="332"/>
        <end position="501"/>
    </location>
</feature>
<feature type="compositionally biased region" description="Basic and acidic residues" evidence="9">
    <location>
        <begin position="666"/>
        <end position="682"/>
    </location>
</feature>
<keyword evidence="4 8" id="KW-0347">Helicase</keyword>
<dbReference type="SUPFAM" id="SSF52540">
    <property type="entry name" value="P-loop containing nucleoside triphosphate hydrolases"/>
    <property type="match status" value="1"/>
</dbReference>
<keyword evidence="5 8" id="KW-0067">ATP-binding</keyword>
<evidence type="ECO:0000259" key="10">
    <source>
        <dbReference type="PROSITE" id="PS51192"/>
    </source>
</evidence>
<dbReference type="SMART" id="SM00487">
    <property type="entry name" value="DEXDc"/>
    <property type="match status" value="1"/>
</dbReference>
<evidence type="ECO:0000313" key="12">
    <source>
        <dbReference type="EMBL" id="KIV79803.1"/>
    </source>
</evidence>
<evidence type="ECO:0000256" key="6">
    <source>
        <dbReference type="ARBA" id="ARBA00022884"/>
    </source>
</evidence>
<dbReference type="InterPro" id="IPR027417">
    <property type="entry name" value="P-loop_NTPase"/>
</dbReference>
<keyword evidence="6" id="KW-0694">RNA-binding</keyword>
<evidence type="ECO:0000256" key="3">
    <source>
        <dbReference type="ARBA" id="ARBA00022801"/>
    </source>
</evidence>
<dbReference type="PROSITE" id="PS51194">
    <property type="entry name" value="HELICASE_CTER"/>
    <property type="match status" value="1"/>
</dbReference>
<evidence type="ECO:0000256" key="7">
    <source>
        <dbReference type="ARBA" id="ARBA00047984"/>
    </source>
</evidence>
<dbReference type="PANTHER" id="PTHR47959">
    <property type="entry name" value="ATP-DEPENDENT RNA HELICASE RHLE-RELATED"/>
    <property type="match status" value="1"/>
</dbReference>